<keyword evidence="2" id="KW-1185">Reference proteome</keyword>
<dbReference type="AlphaFoldDB" id="A0AAW0GYS4"/>
<accession>A0AAW0GYS4</accession>
<evidence type="ECO:0000313" key="1">
    <source>
        <dbReference type="EMBL" id="KAK7694944.1"/>
    </source>
</evidence>
<gene>
    <name evidence="1" type="ORF">QCA50_002132</name>
</gene>
<name>A0AAW0GYS4_9APHY</name>
<dbReference type="Proteomes" id="UP001385951">
    <property type="component" value="Unassembled WGS sequence"/>
</dbReference>
<comment type="caution">
    <text evidence="1">The sequence shown here is derived from an EMBL/GenBank/DDBJ whole genome shotgun (WGS) entry which is preliminary data.</text>
</comment>
<evidence type="ECO:0000313" key="2">
    <source>
        <dbReference type="Proteomes" id="UP001385951"/>
    </source>
</evidence>
<proteinExistence type="predicted"/>
<protein>
    <submittedName>
        <fullName evidence="1">Uncharacterized protein</fullName>
    </submittedName>
</protein>
<sequence>MTMFIIPPGSFTTGSGTTLTPTRISSTGSIEVAGRISRFRNALVSSLRRR</sequence>
<organism evidence="1 2">
    <name type="scientific">Cerrena zonata</name>
    <dbReference type="NCBI Taxonomy" id="2478898"/>
    <lineage>
        <taxon>Eukaryota</taxon>
        <taxon>Fungi</taxon>
        <taxon>Dikarya</taxon>
        <taxon>Basidiomycota</taxon>
        <taxon>Agaricomycotina</taxon>
        <taxon>Agaricomycetes</taxon>
        <taxon>Polyporales</taxon>
        <taxon>Cerrenaceae</taxon>
        <taxon>Cerrena</taxon>
    </lineage>
</organism>
<reference evidence="1 2" key="1">
    <citation type="submission" date="2022-09" db="EMBL/GenBank/DDBJ databases">
        <authorList>
            <person name="Palmer J.M."/>
        </authorList>
    </citation>
    <scope>NUCLEOTIDE SEQUENCE [LARGE SCALE GENOMIC DNA]</scope>
    <source>
        <strain evidence="1 2">DSM 7382</strain>
    </source>
</reference>
<dbReference type="EMBL" id="JASBNA010000002">
    <property type="protein sequence ID" value="KAK7694944.1"/>
    <property type="molecule type" value="Genomic_DNA"/>
</dbReference>